<evidence type="ECO:0000313" key="1">
    <source>
        <dbReference type="EMBL" id="GAM16639.1"/>
    </source>
</evidence>
<name>A0A0A8XBI7_MESS1</name>
<sequence>MNMKILAVVGISGAVMLGSVYSISANTSGYDLYKDALKKTHQLESTTMEISMDLLDNSKEIYSADTTIKTNRLEKAMAGSSTVSNGETTGSYDMYRQDGQFLVKKDSENIVYSMKSGDRVHGSKSDRMELQEDMEKLVDVLTKDLQQKIIVKDGKAGSKEVILSLSGTEIPIAANVMTSLMLKHAAMMNDRTEDTNSSFHDVKVKLPVLKEDIVIKSAEVKAKISTQNFVEAQDVKVLVTGKDAQGKLHQVSFAVSLDLTNVNETKVETLDLTNLTIEEVKHGKTHK</sequence>
<dbReference type="STRING" id="1321606.SAMD00020551_4869"/>
<gene>
    <name evidence="1" type="ORF">SAMD00020551_4869</name>
</gene>
<protein>
    <submittedName>
        <fullName evidence="1">Conserved protein</fullName>
    </submittedName>
</protein>
<dbReference type="AlphaFoldDB" id="A0A0A8XBI7"/>
<dbReference type="OrthoDB" id="2820357at2"/>
<dbReference type="Proteomes" id="UP000031014">
    <property type="component" value="Unassembled WGS sequence"/>
</dbReference>
<proteinExistence type="predicted"/>
<organism evidence="1 2">
    <name type="scientific">Mesobacillus selenatarsenatis (strain DSM 18680 / JCM 14380 / FERM P-15431 / SF-1)</name>
    <dbReference type="NCBI Taxonomy" id="1321606"/>
    <lineage>
        <taxon>Bacteria</taxon>
        <taxon>Bacillati</taxon>
        <taxon>Bacillota</taxon>
        <taxon>Bacilli</taxon>
        <taxon>Bacillales</taxon>
        <taxon>Bacillaceae</taxon>
        <taxon>Mesobacillus</taxon>
    </lineage>
</organism>
<reference evidence="1 2" key="1">
    <citation type="submission" date="2013-06" db="EMBL/GenBank/DDBJ databases">
        <title>Whole genome shotgun sequence of Bacillus selenatarsenatis SF-1.</title>
        <authorList>
            <person name="Kuroda M."/>
            <person name="Sei K."/>
            <person name="Yamashita M."/>
            <person name="Ike M."/>
        </authorList>
    </citation>
    <scope>NUCLEOTIDE SEQUENCE [LARGE SCALE GENOMIC DNA]</scope>
    <source>
        <strain evidence="1 2">SF-1</strain>
    </source>
</reference>
<keyword evidence="2" id="KW-1185">Reference proteome</keyword>
<dbReference type="RefSeq" id="WP_041968214.1">
    <property type="nucleotide sequence ID" value="NZ_BASE01000134.1"/>
</dbReference>
<evidence type="ECO:0000313" key="2">
    <source>
        <dbReference type="Proteomes" id="UP000031014"/>
    </source>
</evidence>
<accession>A0A0A8XBI7</accession>
<comment type="caution">
    <text evidence="1">The sequence shown here is derived from an EMBL/GenBank/DDBJ whole genome shotgun (WGS) entry which is preliminary data.</text>
</comment>
<dbReference type="EMBL" id="BASE01000134">
    <property type="protein sequence ID" value="GAM16639.1"/>
    <property type="molecule type" value="Genomic_DNA"/>
</dbReference>